<reference evidence="1 2" key="1">
    <citation type="submission" date="2024-03" db="EMBL/GenBank/DDBJ databases">
        <title>Human intestinal bacterial collection.</title>
        <authorList>
            <person name="Pauvert C."/>
            <person name="Hitch T.C.A."/>
            <person name="Clavel T."/>
        </authorList>
    </citation>
    <scope>NUCLEOTIDE SEQUENCE [LARGE SCALE GENOMIC DNA]</scope>
    <source>
        <strain evidence="1 2">CLA-AA-H95</strain>
    </source>
</reference>
<name>A0ABV1APW8_9FIRM</name>
<dbReference type="Proteomes" id="UP001446032">
    <property type="component" value="Unassembled WGS sequence"/>
</dbReference>
<evidence type="ECO:0000313" key="2">
    <source>
        <dbReference type="Proteomes" id="UP001446032"/>
    </source>
</evidence>
<accession>A0ABV1APW8</accession>
<dbReference type="RefSeq" id="WP_349078346.1">
    <property type="nucleotide sequence ID" value="NZ_JBBMEI010000060.1"/>
</dbReference>
<sequence>MYKFVTDKVYLKESYRICAGMVNQLVQNLKGRGIQARMAVAGSKKRGLVTQNEREAIDYDFNLWIEEAQNIDIWNDPRQLKTTIIESFNEILVRNDWKTCDDSTSVITTKKVQLEKGNKTPFRIDLCIVREDDCGNWYRLIHKKTGNTRSDQYCWEQGISIKDLNSKEKFLKPAHWMKVRETYLVKKNMHLSRQDTDRRSSYNCYIEAINEVYAKVHAGNK</sequence>
<evidence type="ECO:0000313" key="1">
    <source>
        <dbReference type="EMBL" id="MEQ2359598.1"/>
    </source>
</evidence>
<organism evidence="1 2">
    <name type="scientific">Blautia intestinihominis</name>
    <dbReference type="NCBI Taxonomy" id="3133152"/>
    <lineage>
        <taxon>Bacteria</taxon>
        <taxon>Bacillati</taxon>
        <taxon>Bacillota</taxon>
        <taxon>Clostridia</taxon>
        <taxon>Lachnospirales</taxon>
        <taxon>Lachnospiraceae</taxon>
        <taxon>Blautia</taxon>
    </lineage>
</organism>
<proteinExistence type="predicted"/>
<dbReference type="EMBL" id="JBBMEI010000060">
    <property type="protein sequence ID" value="MEQ2359598.1"/>
    <property type="molecule type" value="Genomic_DNA"/>
</dbReference>
<comment type="caution">
    <text evidence="1">The sequence shown here is derived from an EMBL/GenBank/DDBJ whole genome shotgun (WGS) entry which is preliminary data.</text>
</comment>
<keyword evidence="2" id="KW-1185">Reference proteome</keyword>
<protein>
    <submittedName>
        <fullName evidence="1">Uncharacterized protein</fullName>
    </submittedName>
</protein>
<gene>
    <name evidence="1" type="ORF">WMO75_14955</name>
</gene>